<evidence type="ECO:0000256" key="2">
    <source>
        <dbReference type="SAM" id="MobiDB-lite"/>
    </source>
</evidence>
<gene>
    <name evidence="4" type="ORF">B296_00051149</name>
</gene>
<feature type="region of interest" description="Disordered" evidence="2">
    <location>
        <begin position="1"/>
        <end position="33"/>
    </location>
</feature>
<dbReference type="Pfam" id="PF00011">
    <property type="entry name" value="HSP20"/>
    <property type="match status" value="1"/>
</dbReference>
<comment type="caution">
    <text evidence="4">The sequence shown here is derived from an EMBL/GenBank/DDBJ whole genome shotgun (WGS) entry which is preliminary data.</text>
</comment>
<dbReference type="Gene3D" id="2.60.40.790">
    <property type="match status" value="1"/>
</dbReference>
<dbReference type="InterPro" id="IPR002068">
    <property type="entry name" value="A-crystallin/Hsp20_dom"/>
</dbReference>
<dbReference type="GO" id="GO:0009408">
    <property type="term" value="P:response to heat"/>
    <property type="evidence" value="ECO:0007669"/>
    <property type="project" value="InterPro"/>
</dbReference>
<evidence type="ECO:0000259" key="3">
    <source>
        <dbReference type="Pfam" id="PF00011"/>
    </source>
</evidence>
<feature type="compositionally biased region" description="Basic and acidic residues" evidence="2">
    <location>
        <begin position="68"/>
        <end position="90"/>
    </location>
</feature>
<organism evidence="4 5">
    <name type="scientific">Ensete ventricosum</name>
    <name type="common">Abyssinian banana</name>
    <name type="synonym">Musa ensete</name>
    <dbReference type="NCBI Taxonomy" id="4639"/>
    <lineage>
        <taxon>Eukaryota</taxon>
        <taxon>Viridiplantae</taxon>
        <taxon>Streptophyta</taxon>
        <taxon>Embryophyta</taxon>
        <taxon>Tracheophyta</taxon>
        <taxon>Spermatophyta</taxon>
        <taxon>Magnoliopsida</taxon>
        <taxon>Liliopsida</taxon>
        <taxon>Zingiberales</taxon>
        <taxon>Musaceae</taxon>
        <taxon>Ensete</taxon>
    </lineage>
</organism>
<evidence type="ECO:0000256" key="1">
    <source>
        <dbReference type="ARBA" id="ARBA00023016"/>
    </source>
</evidence>
<dbReference type="SUPFAM" id="SSF49764">
    <property type="entry name" value="HSP20-like chaperones"/>
    <property type="match status" value="1"/>
</dbReference>
<keyword evidence="1" id="KW-0346">Stress response</keyword>
<evidence type="ECO:0000313" key="4">
    <source>
        <dbReference type="EMBL" id="RRT51382.1"/>
    </source>
</evidence>
<dbReference type="EMBL" id="AMZH03012252">
    <property type="protein sequence ID" value="RRT51382.1"/>
    <property type="molecule type" value="Genomic_DNA"/>
</dbReference>
<dbReference type="AlphaFoldDB" id="A0A426YI07"/>
<accession>A0A426YI07</accession>
<dbReference type="PANTHER" id="PTHR46733">
    <property type="entry name" value="26.5 KDA HEAT SHOCK PROTEIN, MITOCHONDRIAL"/>
    <property type="match status" value="1"/>
</dbReference>
<feature type="region of interest" description="Disordered" evidence="2">
    <location>
        <begin position="49"/>
        <end position="118"/>
    </location>
</feature>
<protein>
    <recommendedName>
        <fullName evidence="3">SHSP domain-containing protein</fullName>
    </recommendedName>
</protein>
<dbReference type="PANTHER" id="PTHR46733:SF4">
    <property type="entry name" value="HEAT SHOCK PROTEIN 21, CHLOROPLASTIC"/>
    <property type="match status" value="1"/>
</dbReference>
<feature type="compositionally biased region" description="Low complexity" evidence="2">
    <location>
        <begin position="13"/>
        <end position="33"/>
    </location>
</feature>
<dbReference type="Proteomes" id="UP000287651">
    <property type="component" value="Unassembled WGS sequence"/>
</dbReference>
<evidence type="ECO:0000313" key="5">
    <source>
        <dbReference type="Proteomes" id="UP000287651"/>
    </source>
</evidence>
<sequence>MLPIFPANPSPRSESTLAAESSSSSSSIDSHGCSVRPCSRWCSFAPFRPSSEAQATPSRDGGASVGVHLEKDGNKQHEANAIDRQPRRWAFDVSPLGKRLSRGRTRPRRRPPPAGEGAVWSSGAYHMRFMLPDNCDKQKVTAELGDRVLLVVVPKTKTDRKVMNIEILWLPLALSAPMCLHRTAYFSLSNEDRHITPTKSIRYIRLNLDHDLGKVHCPDPSINEYGETRDAPVGTIRQIANLPLTRGAW</sequence>
<dbReference type="InterPro" id="IPR044587">
    <property type="entry name" value="HSP21-like"/>
</dbReference>
<dbReference type="InterPro" id="IPR008978">
    <property type="entry name" value="HSP20-like_chaperone"/>
</dbReference>
<dbReference type="CDD" id="cd00298">
    <property type="entry name" value="ACD_sHsps_p23-like"/>
    <property type="match status" value="1"/>
</dbReference>
<reference evidence="4 5" key="1">
    <citation type="journal article" date="2014" name="Agronomy (Basel)">
        <title>A Draft Genome Sequence for Ensete ventricosum, the Drought-Tolerant Tree Against Hunger.</title>
        <authorList>
            <person name="Harrison J."/>
            <person name="Moore K.A."/>
            <person name="Paszkiewicz K."/>
            <person name="Jones T."/>
            <person name="Grant M."/>
            <person name="Ambacheew D."/>
            <person name="Muzemil S."/>
            <person name="Studholme D.J."/>
        </authorList>
    </citation>
    <scope>NUCLEOTIDE SEQUENCE [LARGE SCALE GENOMIC DNA]</scope>
</reference>
<proteinExistence type="predicted"/>
<feature type="domain" description="SHSP" evidence="3">
    <location>
        <begin position="121"/>
        <end position="167"/>
    </location>
</feature>
<name>A0A426YI07_ENSVE</name>
<feature type="compositionally biased region" description="Basic residues" evidence="2">
    <location>
        <begin position="99"/>
        <end position="111"/>
    </location>
</feature>